<sequence>MSAFEFASNKALAAVFAIGASAIMMAYAIVPASPAGLLA</sequence>
<keyword evidence="3" id="KW-1185">Reference proteome</keyword>
<evidence type="ECO:0000256" key="1">
    <source>
        <dbReference type="SAM" id="Phobius"/>
    </source>
</evidence>
<keyword evidence="1" id="KW-1133">Transmembrane helix</keyword>
<dbReference type="RefSeq" id="WP_160726636.1">
    <property type="nucleotide sequence ID" value="NZ_WTYC01000001.1"/>
</dbReference>
<keyword evidence="1" id="KW-0472">Membrane</keyword>
<evidence type="ECO:0000313" key="3">
    <source>
        <dbReference type="Proteomes" id="UP000448199"/>
    </source>
</evidence>
<name>A0A844XP64_9SPHN</name>
<accession>A0A844XP64</accession>
<dbReference type="OrthoDB" id="7411250at2"/>
<reference evidence="2 3" key="1">
    <citation type="submission" date="2019-12" db="EMBL/GenBank/DDBJ databases">
        <title>Genomic-based taxomic classification of the family Erythrobacteraceae.</title>
        <authorList>
            <person name="Xu L."/>
        </authorList>
    </citation>
    <scope>NUCLEOTIDE SEQUENCE [LARGE SCALE GENOMIC DNA]</scope>
    <source>
        <strain evidence="2 3">DSM 17792</strain>
    </source>
</reference>
<evidence type="ECO:0000313" key="2">
    <source>
        <dbReference type="EMBL" id="MXO47033.1"/>
    </source>
</evidence>
<dbReference type="AlphaFoldDB" id="A0A844XP64"/>
<comment type="caution">
    <text evidence="2">The sequence shown here is derived from an EMBL/GenBank/DDBJ whole genome shotgun (WGS) entry which is preliminary data.</text>
</comment>
<organism evidence="2 3">
    <name type="scientific">Qipengyuania vulgaris</name>
    <dbReference type="NCBI Taxonomy" id="291985"/>
    <lineage>
        <taxon>Bacteria</taxon>
        <taxon>Pseudomonadati</taxon>
        <taxon>Pseudomonadota</taxon>
        <taxon>Alphaproteobacteria</taxon>
        <taxon>Sphingomonadales</taxon>
        <taxon>Erythrobacteraceae</taxon>
        <taxon>Qipengyuania</taxon>
    </lineage>
</organism>
<dbReference type="EMBL" id="WTYC01000001">
    <property type="protein sequence ID" value="MXO47033.1"/>
    <property type="molecule type" value="Genomic_DNA"/>
</dbReference>
<dbReference type="Proteomes" id="UP000448199">
    <property type="component" value="Unassembled WGS sequence"/>
</dbReference>
<proteinExistence type="predicted"/>
<protein>
    <submittedName>
        <fullName evidence="2">Recombination protein F</fullName>
    </submittedName>
</protein>
<feature type="transmembrane region" description="Helical" evidence="1">
    <location>
        <begin position="12"/>
        <end position="30"/>
    </location>
</feature>
<gene>
    <name evidence="2" type="ORF">GRI69_01995</name>
</gene>
<keyword evidence="1" id="KW-0812">Transmembrane</keyword>